<evidence type="ECO:0000256" key="14">
    <source>
        <dbReference type="SAM" id="Coils"/>
    </source>
</evidence>
<dbReference type="PROSITE" id="PS50885">
    <property type="entry name" value="HAMP"/>
    <property type="match status" value="1"/>
</dbReference>
<evidence type="ECO:0000256" key="1">
    <source>
        <dbReference type="ARBA" id="ARBA00000085"/>
    </source>
</evidence>
<protein>
    <recommendedName>
        <fullName evidence="3">histidine kinase</fullName>
        <ecNumber evidence="3">2.7.13.3</ecNumber>
    </recommendedName>
</protein>
<evidence type="ECO:0000259" key="17">
    <source>
        <dbReference type="PROSITE" id="PS50885"/>
    </source>
</evidence>
<dbReference type="SUPFAM" id="SSF47384">
    <property type="entry name" value="Homodimeric domain of signal transducing histidine kinase"/>
    <property type="match status" value="1"/>
</dbReference>
<evidence type="ECO:0000256" key="11">
    <source>
        <dbReference type="ARBA" id="ARBA00022989"/>
    </source>
</evidence>
<dbReference type="PRINTS" id="PR00344">
    <property type="entry name" value="BCTRLSENSOR"/>
</dbReference>
<keyword evidence="5" id="KW-0597">Phosphoprotein</keyword>
<feature type="coiled-coil region" evidence="14">
    <location>
        <begin position="120"/>
        <end position="150"/>
    </location>
</feature>
<evidence type="ECO:0000256" key="9">
    <source>
        <dbReference type="ARBA" id="ARBA00022777"/>
    </source>
</evidence>
<evidence type="ECO:0000256" key="10">
    <source>
        <dbReference type="ARBA" id="ARBA00022840"/>
    </source>
</evidence>
<name>A0A9D2T6R0_9FIRM</name>
<dbReference type="Pfam" id="PF02518">
    <property type="entry name" value="HATPase_c"/>
    <property type="match status" value="1"/>
</dbReference>
<reference evidence="18" key="1">
    <citation type="journal article" date="2021" name="PeerJ">
        <title>Extensive microbial diversity within the chicken gut microbiome revealed by metagenomics and culture.</title>
        <authorList>
            <person name="Gilroy R."/>
            <person name="Ravi A."/>
            <person name="Getino M."/>
            <person name="Pursley I."/>
            <person name="Horton D.L."/>
            <person name="Alikhan N.F."/>
            <person name="Baker D."/>
            <person name="Gharbi K."/>
            <person name="Hall N."/>
            <person name="Watson M."/>
            <person name="Adriaenssens E.M."/>
            <person name="Foster-Nyarko E."/>
            <person name="Jarju S."/>
            <person name="Secka A."/>
            <person name="Antonio M."/>
            <person name="Oren A."/>
            <person name="Chaudhuri R.R."/>
            <person name="La Ragione R."/>
            <person name="Hildebrand F."/>
            <person name="Pallen M.J."/>
        </authorList>
    </citation>
    <scope>NUCLEOTIDE SEQUENCE</scope>
    <source>
        <strain evidence="18">CHK183-5548</strain>
    </source>
</reference>
<dbReference type="FunFam" id="3.30.565.10:FF:000013">
    <property type="entry name" value="Two-component sensor histidine kinase"/>
    <property type="match status" value="1"/>
</dbReference>
<dbReference type="SUPFAM" id="SSF158472">
    <property type="entry name" value="HAMP domain-like"/>
    <property type="match status" value="1"/>
</dbReference>
<comment type="subcellular location">
    <subcellularLocation>
        <location evidence="2">Cell membrane</location>
        <topology evidence="2">Multi-pass membrane protein</topology>
    </subcellularLocation>
</comment>
<dbReference type="FunFam" id="1.10.287.130:FF:000008">
    <property type="entry name" value="Two-component sensor histidine kinase"/>
    <property type="match status" value="1"/>
</dbReference>
<dbReference type="CDD" id="cd00082">
    <property type="entry name" value="HisKA"/>
    <property type="match status" value="1"/>
</dbReference>
<evidence type="ECO:0000256" key="8">
    <source>
        <dbReference type="ARBA" id="ARBA00022741"/>
    </source>
</evidence>
<keyword evidence="8" id="KW-0547">Nucleotide-binding</keyword>
<dbReference type="EC" id="2.7.13.3" evidence="3"/>
<evidence type="ECO:0000256" key="2">
    <source>
        <dbReference type="ARBA" id="ARBA00004651"/>
    </source>
</evidence>
<dbReference type="GO" id="GO:0005886">
    <property type="term" value="C:plasma membrane"/>
    <property type="evidence" value="ECO:0007669"/>
    <property type="project" value="UniProtKB-SubCell"/>
</dbReference>
<dbReference type="Gene3D" id="3.30.565.10">
    <property type="entry name" value="Histidine kinase-like ATPase, C-terminal domain"/>
    <property type="match status" value="1"/>
</dbReference>
<dbReference type="EMBL" id="DWWL01000071">
    <property type="protein sequence ID" value="HJC48567.1"/>
    <property type="molecule type" value="Genomic_DNA"/>
</dbReference>
<evidence type="ECO:0000256" key="5">
    <source>
        <dbReference type="ARBA" id="ARBA00022553"/>
    </source>
</evidence>
<keyword evidence="9 18" id="KW-0418">Kinase</keyword>
<evidence type="ECO:0000256" key="3">
    <source>
        <dbReference type="ARBA" id="ARBA00012438"/>
    </source>
</evidence>
<dbReference type="SMART" id="SM00388">
    <property type="entry name" value="HisKA"/>
    <property type="match status" value="1"/>
</dbReference>
<dbReference type="Gene3D" id="6.10.340.10">
    <property type="match status" value="1"/>
</dbReference>
<gene>
    <name evidence="18" type="ORF">IAA04_10995</name>
</gene>
<dbReference type="Pfam" id="PF00672">
    <property type="entry name" value="HAMP"/>
    <property type="match status" value="1"/>
</dbReference>
<dbReference type="SMART" id="SM00304">
    <property type="entry name" value="HAMP"/>
    <property type="match status" value="1"/>
</dbReference>
<dbReference type="InterPro" id="IPR004358">
    <property type="entry name" value="Sig_transdc_His_kin-like_C"/>
</dbReference>
<keyword evidence="14" id="KW-0175">Coiled coil</keyword>
<dbReference type="PANTHER" id="PTHR45528:SF1">
    <property type="entry name" value="SENSOR HISTIDINE KINASE CPXA"/>
    <property type="match status" value="1"/>
</dbReference>
<dbReference type="AlphaFoldDB" id="A0A9D2T6R0"/>
<dbReference type="InterPro" id="IPR050398">
    <property type="entry name" value="HssS/ArlS-like"/>
</dbReference>
<dbReference type="CDD" id="cd00075">
    <property type="entry name" value="HATPase"/>
    <property type="match status" value="1"/>
</dbReference>
<dbReference type="GO" id="GO:0005524">
    <property type="term" value="F:ATP binding"/>
    <property type="evidence" value="ECO:0007669"/>
    <property type="project" value="UniProtKB-KW"/>
</dbReference>
<dbReference type="InterPro" id="IPR003661">
    <property type="entry name" value="HisK_dim/P_dom"/>
</dbReference>
<dbReference type="Proteomes" id="UP000823883">
    <property type="component" value="Unassembled WGS sequence"/>
</dbReference>
<dbReference type="InterPro" id="IPR005467">
    <property type="entry name" value="His_kinase_dom"/>
</dbReference>
<organism evidence="18 19">
    <name type="scientific">Candidatus Lachnoclostridium pullistercoris</name>
    <dbReference type="NCBI Taxonomy" id="2838632"/>
    <lineage>
        <taxon>Bacteria</taxon>
        <taxon>Bacillati</taxon>
        <taxon>Bacillota</taxon>
        <taxon>Clostridia</taxon>
        <taxon>Lachnospirales</taxon>
        <taxon>Lachnospiraceae</taxon>
    </lineage>
</organism>
<comment type="caution">
    <text evidence="18">The sequence shown here is derived from an EMBL/GenBank/DDBJ whole genome shotgun (WGS) entry which is preliminary data.</text>
</comment>
<keyword evidence="11 15" id="KW-1133">Transmembrane helix</keyword>
<dbReference type="SMART" id="SM00387">
    <property type="entry name" value="HATPase_c"/>
    <property type="match status" value="1"/>
</dbReference>
<keyword evidence="13 15" id="KW-0472">Membrane</keyword>
<evidence type="ECO:0000313" key="18">
    <source>
        <dbReference type="EMBL" id="HJC48567.1"/>
    </source>
</evidence>
<dbReference type="PANTHER" id="PTHR45528">
    <property type="entry name" value="SENSOR HISTIDINE KINASE CPXA"/>
    <property type="match status" value="1"/>
</dbReference>
<keyword evidence="12" id="KW-0902">Two-component regulatory system</keyword>
<dbReference type="Gene3D" id="1.10.287.130">
    <property type="match status" value="1"/>
</dbReference>
<keyword evidence="10" id="KW-0067">ATP-binding</keyword>
<evidence type="ECO:0000259" key="16">
    <source>
        <dbReference type="PROSITE" id="PS50109"/>
    </source>
</evidence>
<dbReference type="GO" id="GO:0000155">
    <property type="term" value="F:phosphorelay sensor kinase activity"/>
    <property type="evidence" value="ECO:0007669"/>
    <property type="project" value="InterPro"/>
</dbReference>
<keyword evidence="7 15" id="KW-0812">Transmembrane</keyword>
<feature type="transmembrane region" description="Helical" evidence="15">
    <location>
        <begin position="12"/>
        <end position="39"/>
    </location>
</feature>
<evidence type="ECO:0000313" key="19">
    <source>
        <dbReference type="Proteomes" id="UP000823883"/>
    </source>
</evidence>
<feature type="domain" description="HAMP" evidence="17">
    <location>
        <begin position="83"/>
        <end position="135"/>
    </location>
</feature>
<evidence type="ECO:0000256" key="7">
    <source>
        <dbReference type="ARBA" id="ARBA00022692"/>
    </source>
</evidence>
<keyword evidence="6" id="KW-0808">Transferase</keyword>
<dbReference type="InterPro" id="IPR036097">
    <property type="entry name" value="HisK_dim/P_sf"/>
</dbReference>
<feature type="transmembrane region" description="Helical" evidence="15">
    <location>
        <begin position="59"/>
        <end position="81"/>
    </location>
</feature>
<comment type="catalytic activity">
    <reaction evidence="1">
        <text>ATP + protein L-histidine = ADP + protein N-phospho-L-histidine.</text>
        <dbReference type="EC" id="2.7.13.3"/>
    </reaction>
</comment>
<dbReference type="Pfam" id="PF00512">
    <property type="entry name" value="HisKA"/>
    <property type="match status" value="1"/>
</dbReference>
<dbReference type="SUPFAM" id="SSF55874">
    <property type="entry name" value="ATPase domain of HSP90 chaperone/DNA topoisomerase II/histidine kinase"/>
    <property type="match status" value="1"/>
</dbReference>
<evidence type="ECO:0000256" key="13">
    <source>
        <dbReference type="ARBA" id="ARBA00023136"/>
    </source>
</evidence>
<evidence type="ECO:0000256" key="4">
    <source>
        <dbReference type="ARBA" id="ARBA00022475"/>
    </source>
</evidence>
<evidence type="ECO:0000256" key="6">
    <source>
        <dbReference type="ARBA" id="ARBA00022679"/>
    </source>
</evidence>
<evidence type="ECO:0000256" key="15">
    <source>
        <dbReference type="SAM" id="Phobius"/>
    </source>
</evidence>
<dbReference type="InterPro" id="IPR003660">
    <property type="entry name" value="HAMP_dom"/>
</dbReference>
<dbReference type="PROSITE" id="PS50109">
    <property type="entry name" value="HIS_KIN"/>
    <property type="match status" value="1"/>
</dbReference>
<keyword evidence="4" id="KW-1003">Cell membrane</keyword>
<reference evidence="18" key="2">
    <citation type="submission" date="2021-04" db="EMBL/GenBank/DDBJ databases">
        <authorList>
            <person name="Gilroy R."/>
        </authorList>
    </citation>
    <scope>NUCLEOTIDE SEQUENCE</scope>
    <source>
        <strain evidence="18">CHK183-5548</strain>
    </source>
</reference>
<dbReference type="InterPro" id="IPR036890">
    <property type="entry name" value="HATPase_C_sf"/>
</dbReference>
<accession>A0A9D2T6R0</accession>
<feature type="domain" description="Histidine kinase" evidence="16">
    <location>
        <begin position="150"/>
        <end position="367"/>
    </location>
</feature>
<dbReference type="CDD" id="cd06225">
    <property type="entry name" value="HAMP"/>
    <property type="match status" value="1"/>
</dbReference>
<dbReference type="InterPro" id="IPR003594">
    <property type="entry name" value="HATPase_dom"/>
</dbReference>
<evidence type="ECO:0000256" key="12">
    <source>
        <dbReference type="ARBA" id="ARBA00023012"/>
    </source>
</evidence>
<proteinExistence type="predicted"/>
<sequence length="381" mass="42054">MKSNTSKKYHTRVVTNILFSTVITCLIEVFLVANLSMLADYAINEGSGSMLLVLIADSGTAVVLVYVLIGILLFSLSFLALQEKSLRYIGRISDAMENISQGDLNTSVDVVGDDEFSGMAENLNKMVAEIRELMDKERESERTKNELITNVAHDLRTPLTSIIGYLELLSGRQDLPEQTRRKYIDIAYTKAKRLEKLIEDLFGFTKLNYGKISMNVGKVDIVKLLGQLLEESYPSFADKNLSYELQSNVPAKIITADGNLLARLFDNLIGNAIKYGADGKRVLVKVLAEEEIVTVQVINYGYVIPAEELPLIFNKFYRVEHSRSSSTGGTGLGLAIAKNIVDMHGGTIDVASDTDGTVFTVRLQVNFDVNRENFGTIGGKA</sequence>